<dbReference type="InterPro" id="IPR036453">
    <property type="entry name" value="GluRdtase_dimer_dom_sf"/>
</dbReference>
<dbReference type="InterPro" id="IPR015896">
    <property type="entry name" value="4pyrrol_synth_GluRdtase_dimer"/>
</dbReference>
<evidence type="ECO:0000256" key="10">
    <source>
        <dbReference type="PIRSR" id="PIRSR000445-1"/>
    </source>
</evidence>
<dbReference type="PANTHER" id="PTHR43013:SF1">
    <property type="entry name" value="GLUTAMYL-TRNA REDUCTASE"/>
    <property type="match status" value="1"/>
</dbReference>
<evidence type="ECO:0000256" key="3">
    <source>
        <dbReference type="ARBA" id="ARBA00012970"/>
    </source>
</evidence>
<evidence type="ECO:0000256" key="4">
    <source>
        <dbReference type="ARBA" id="ARBA00022857"/>
    </source>
</evidence>
<feature type="domain" description="Tetrapyrrole biosynthesis glutamyl-tRNA reductase dimerisation" evidence="15">
    <location>
        <begin position="318"/>
        <end position="415"/>
    </location>
</feature>
<dbReference type="Pfam" id="PF05201">
    <property type="entry name" value="GlutR_N"/>
    <property type="match status" value="1"/>
</dbReference>
<dbReference type="SUPFAM" id="SSF69075">
    <property type="entry name" value="Glutamyl tRNA-reductase dimerization domain"/>
    <property type="match status" value="1"/>
</dbReference>
<comment type="domain">
    <text evidence="9">Possesses an unusual extended V-shaped dimeric structure with each monomer consisting of three distinct domains arranged along a curved 'spinal' alpha-helix. The N-terminal catalytic domain specifically recognizes the glutamate moiety of the substrate. The second domain is the NADPH-binding domain, and the third C-terminal domain is responsible for dimerization.</text>
</comment>
<dbReference type="CDD" id="cd05213">
    <property type="entry name" value="NAD_bind_Glutamyl_tRNA_reduct"/>
    <property type="match status" value="1"/>
</dbReference>
<dbReference type="KEGG" id="hmi:soil367_04450"/>
<evidence type="ECO:0000313" key="18">
    <source>
        <dbReference type="EMBL" id="QCF25237.1"/>
    </source>
</evidence>
<proteinExistence type="inferred from homology"/>
<dbReference type="FunFam" id="3.40.50.720:FF:000031">
    <property type="entry name" value="Glutamyl-tRNA reductase"/>
    <property type="match status" value="1"/>
</dbReference>
<dbReference type="Gene3D" id="3.30.460.30">
    <property type="entry name" value="Glutamyl-tRNA reductase, N-terminal domain"/>
    <property type="match status" value="1"/>
</dbReference>
<evidence type="ECO:0000256" key="5">
    <source>
        <dbReference type="ARBA" id="ARBA00023002"/>
    </source>
</evidence>
<dbReference type="SUPFAM" id="SSF69742">
    <property type="entry name" value="Glutamyl tRNA-reductase catalytic, N-terminal domain"/>
    <property type="match status" value="1"/>
</dbReference>
<feature type="domain" description="Quinate/shikimate 5-dehydrogenase/glutamyl-tRNA reductase" evidence="16">
    <location>
        <begin position="170"/>
        <end position="304"/>
    </location>
</feature>
<accession>A0A4P7XHF5</accession>
<dbReference type="InterPro" id="IPR000343">
    <property type="entry name" value="4pyrrol_synth_GluRdtase"/>
</dbReference>
<feature type="site" description="Important for activity" evidence="9 13">
    <location>
        <position position="97"/>
    </location>
</feature>
<dbReference type="OrthoDB" id="110209at2"/>
<organism evidence="18 19">
    <name type="scientific">Hydrocarboniclastica marina</name>
    <dbReference type="NCBI Taxonomy" id="2259620"/>
    <lineage>
        <taxon>Bacteria</taxon>
        <taxon>Pseudomonadati</taxon>
        <taxon>Pseudomonadota</taxon>
        <taxon>Gammaproteobacteria</taxon>
        <taxon>Alteromonadales</taxon>
        <taxon>Alteromonadaceae</taxon>
        <taxon>Hydrocarboniclastica</taxon>
    </lineage>
</organism>
<feature type="binding site" evidence="9 12">
    <location>
        <begin position="187"/>
        <end position="192"/>
    </location>
    <ligand>
        <name>NADP(+)</name>
        <dbReference type="ChEBI" id="CHEBI:58349"/>
    </ligand>
</feature>
<dbReference type="FunFam" id="3.30.460.30:FF:000001">
    <property type="entry name" value="Glutamyl-tRNA reductase"/>
    <property type="match status" value="1"/>
</dbReference>
<evidence type="ECO:0000256" key="14">
    <source>
        <dbReference type="RuleBase" id="RU000584"/>
    </source>
</evidence>
<dbReference type="GO" id="GO:0050661">
    <property type="term" value="F:NADP binding"/>
    <property type="evidence" value="ECO:0007669"/>
    <property type="project" value="InterPro"/>
</dbReference>
<evidence type="ECO:0000256" key="7">
    <source>
        <dbReference type="ARBA" id="ARBA00047464"/>
    </source>
</evidence>
<evidence type="ECO:0000256" key="11">
    <source>
        <dbReference type="PIRSR" id="PIRSR000445-2"/>
    </source>
</evidence>
<dbReference type="InterPro" id="IPR018214">
    <property type="entry name" value="GluRdtase_CS"/>
</dbReference>
<keyword evidence="19" id="KW-1185">Reference proteome</keyword>
<name>A0A4P7XHF5_9ALTE</name>
<keyword evidence="6 9" id="KW-0627">Porphyrin biosynthesis</keyword>
<dbReference type="NCBIfam" id="TIGR01035">
    <property type="entry name" value="hemA"/>
    <property type="match status" value="1"/>
</dbReference>
<reference evidence="18 19" key="1">
    <citation type="submission" date="2018-07" db="EMBL/GenBank/DDBJ databases">
        <title>Marsedoiliclastica nanhaica gen. nov. sp. nov., a novel marine hydrocarbonoclastic bacterium isolated from an in-situ enriched hydrocarbon-degrading consortium in deep-sea sediment.</title>
        <authorList>
            <person name="Dong C."/>
            <person name="Ma T."/>
            <person name="Liu R."/>
            <person name="Shao Z."/>
        </authorList>
    </citation>
    <scope>NUCLEOTIDE SEQUENCE [LARGE SCALE GENOMIC DNA]</scope>
    <source>
        <strain evidence="19">soil36-7</strain>
    </source>
</reference>
<dbReference type="PROSITE" id="PS00747">
    <property type="entry name" value="GLUTR"/>
    <property type="match status" value="1"/>
</dbReference>
<dbReference type="Proteomes" id="UP000298049">
    <property type="component" value="Chromosome"/>
</dbReference>
<dbReference type="UniPathway" id="UPA00251">
    <property type="reaction ID" value="UER00316"/>
</dbReference>
<evidence type="ECO:0000256" key="1">
    <source>
        <dbReference type="ARBA" id="ARBA00005059"/>
    </source>
</evidence>
<dbReference type="PIRSF" id="PIRSF000445">
    <property type="entry name" value="4pyrrol_synth_GluRdtase"/>
    <property type="match status" value="1"/>
</dbReference>
<feature type="binding site" evidence="9 11">
    <location>
        <position position="118"/>
    </location>
    <ligand>
        <name>substrate</name>
    </ligand>
</feature>
<feature type="binding site" evidence="9 11">
    <location>
        <begin position="49"/>
        <end position="52"/>
    </location>
    <ligand>
        <name>substrate</name>
    </ligand>
</feature>
<evidence type="ECO:0000256" key="8">
    <source>
        <dbReference type="ARBA" id="ARBA00068659"/>
    </source>
</evidence>
<feature type="binding site" evidence="9 11">
    <location>
        <begin position="112"/>
        <end position="114"/>
    </location>
    <ligand>
        <name>substrate</name>
    </ligand>
</feature>
<comment type="catalytic activity">
    <reaction evidence="7 9 14">
        <text>(S)-4-amino-5-oxopentanoate + tRNA(Glu) + NADP(+) = L-glutamyl-tRNA(Glu) + NADPH + H(+)</text>
        <dbReference type="Rhea" id="RHEA:12344"/>
        <dbReference type="Rhea" id="RHEA-COMP:9663"/>
        <dbReference type="Rhea" id="RHEA-COMP:9680"/>
        <dbReference type="ChEBI" id="CHEBI:15378"/>
        <dbReference type="ChEBI" id="CHEBI:57501"/>
        <dbReference type="ChEBI" id="CHEBI:57783"/>
        <dbReference type="ChEBI" id="CHEBI:58349"/>
        <dbReference type="ChEBI" id="CHEBI:78442"/>
        <dbReference type="ChEBI" id="CHEBI:78520"/>
        <dbReference type="EC" id="1.2.1.70"/>
    </reaction>
</comment>
<comment type="miscellaneous">
    <text evidence="9">During catalysis, the active site Cys acts as a nucleophile attacking the alpha-carbonyl group of tRNA-bound glutamate with the formation of a thioester intermediate between enzyme and glutamate, and the concomitant release of tRNA(Glu). The thioester intermediate is finally reduced by direct hydride transfer from NADPH, to form the product GSA.</text>
</comment>
<comment type="similarity">
    <text evidence="2 9 14">Belongs to the glutamyl-tRNA reductase family.</text>
</comment>
<feature type="domain" description="Glutamyl-tRNA reductase N-terminal" evidence="17">
    <location>
        <begin position="6"/>
        <end position="154"/>
    </location>
</feature>
<dbReference type="SUPFAM" id="SSF51735">
    <property type="entry name" value="NAD(P)-binding Rossmann-fold domains"/>
    <property type="match status" value="1"/>
</dbReference>
<dbReference type="HAMAP" id="MF_00087">
    <property type="entry name" value="Glu_tRNA_reductase"/>
    <property type="match status" value="1"/>
</dbReference>
<dbReference type="GO" id="GO:0008883">
    <property type="term" value="F:glutamyl-tRNA reductase activity"/>
    <property type="evidence" value="ECO:0007669"/>
    <property type="project" value="UniProtKB-UniRule"/>
</dbReference>
<feature type="active site" description="Nucleophile" evidence="9 10">
    <location>
        <position position="50"/>
    </location>
</feature>
<evidence type="ECO:0000256" key="6">
    <source>
        <dbReference type="ARBA" id="ARBA00023244"/>
    </source>
</evidence>
<evidence type="ECO:0000256" key="2">
    <source>
        <dbReference type="ARBA" id="ARBA00005916"/>
    </source>
</evidence>
<keyword evidence="5 9" id="KW-0560">Oxidoreductase</keyword>
<evidence type="ECO:0000259" key="17">
    <source>
        <dbReference type="Pfam" id="PF05201"/>
    </source>
</evidence>
<gene>
    <name evidence="9" type="primary">hemA</name>
    <name evidence="18" type="ORF">soil367_04450</name>
</gene>
<dbReference type="InterPro" id="IPR015895">
    <property type="entry name" value="4pyrrol_synth_GluRdtase_N"/>
</dbReference>
<evidence type="ECO:0000259" key="16">
    <source>
        <dbReference type="Pfam" id="PF01488"/>
    </source>
</evidence>
<comment type="pathway">
    <text evidence="1 9 14">Porphyrin-containing compound metabolism; protoporphyrin-IX biosynthesis; 5-aminolevulinate from L-glutamyl-tRNA(Glu): step 1/2.</text>
</comment>
<dbReference type="Pfam" id="PF00745">
    <property type="entry name" value="GlutR_dimer"/>
    <property type="match status" value="1"/>
</dbReference>
<dbReference type="EMBL" id="CP031093">
    <property type="protein sequence ID" value="QCF25237.1"/>
    <property type="molecule type" value="Genomic_DNA"/>
</dbReference>
<dbReference type="GO" id="GO:0019353">
    <property type="term" value="P:protoporphyrinogen IX biosynthetic process from glutamate"/>
    <property type="evidence" value="ECO:0007669"/>
    <property type="project" value="TreeGrafter"/>
</dbReference>
<dbReference type="InterPro" id="IPR006151">
    <property type="entry name" value="Shikm_DH/Glu-tRNA_Rdtase"/>
</dbReference>
<protein>
    <recommendedName>
        <fullName evidence="8 9">Glutamyl-tRNA reductase</fullName>
        <shortName evidence="9">GluTR</shortName>
        <ecNumber evidence="3 9">1.2.1.70</ecNumber>
    </recommendedName>
</protein>
<evidence type="ECO:0000256" key="9">
    <source>
        <dbReference type="HAMAP-Rule" id="MF_00087"/>
    </source>
</evidence>
<dbReference type="EC" id="1.2.1.70" evidence="3 9"/>
<dbReference type="InterPro" id="IPR036343">
    <property type="entry name" value="GluRdtase_N_sf"/>
</dbReference>
<evidence type="ECO:0000259" key="15">
    <source>
        <dbReference type="Pfam" id="PF00745"/>
    </source>
</evidence>
<feature type="binding site" evidence="9 11">
    <location>
        <position position="107"/>
    </location>
    <ligand>
        <name>substrate</name>
    </ligand>
</feature>
<evidence type="ECO:0000313" key="19">
    <source>
        <dbReference type="Proteomes" id="UP000298049"/>
    </source>
</evidence>
<dbReference type="Gene3D" id="3.40.50.720">
    <property type="entry name" value="NAD(P)-binding Rossmann-like Domain"/>
    <property type="match status" value="1"/>
</dbReference>
<dbReference type="AlphaFoldDB" id="A0A4P7XHF5"/>
<evidence type="ECO:0000256" key="13">
    <source>
        <dbReference type="PIRSR" id="PIRSR000445-4"/>
    </source>
</evidence>
<dbReference type="Pfam" id="PF01488">
    <property type="entry name" value="Shikimate_DH"/>
    <property type="match status" value="1"/>
</dbReference>
<sequence>MSVLVLGVNHRTASVAVRERLAVSEEQCARVLQSGRQICGLRELAVLSTCNRTEVYAADEAPDGEALLQWLAAEQGIPMDALRPCIYQYEGEAAARHMMRVASGLDSLVLGEPQILGQLKDAFSHARAAQSLGTELGRLFEHTFGVAKRVRTDTAIGENPVSVAYAAVAMAKHIFSDMAQSRALLIGAGRTIELVARHLREVGVAHIVVANRTLERAERVARSCAGEAILLSEIPDNLARADIVISSTASPLPILGKGAVERALRKRKHKPMFMVDIAVPRDIESEVARLDDVYLYTVDDLQQVIQDNVRSREGAAQEAEHLIEAGAADYMYQRRALDSVAVLKQFRSQAERARDVELAKASRALASGQNPEQVLQLLARALTRKLVHEPTVSVRRAAADGRTEVADWLRELYNLQHEEGAAQVETELDKLASVTPLHRAGR</sequence>
<dbReference type="InterPro" id="IPR036291">
    <property type="entry name" value="NAD(P)-bd_dom_sf"/>
</dbReference>
<evidence type="ECO:0000256" key="12">
    <source>
        <dbReference type="PIRSR" id="PIRSR000445-3"/>
    </source>
</evidence>
<keyword evidence="4 9" id="KW-0521">NADP</keyword>
<dbReference type="PANTHER" id="PTHR43013">
    <property type="entry name" value="GLUTAMYL-TRNA REDUCTASE"/>
    <property type="match status" value="1"/>
</dbReference>
<comment type="function">
    <text evidence="9">Catalyzes the NADPH-dependent reduction of glutamyl-tRNA(Glu) to glutamate 1-semialdehyde (GSA).</text>
</comment>
<comment type="subunit">
    <text evidence="9">Homodimer.</text>
</comment>